<accession>A0A2P6QMB0</accession>
<evidence type="ECO:0000313" key="2">
    <source>
        <dbReference type="Proteomes" id="UP000238479"/>
    </source>
</evidence>
<dbReference type="Gramene" id="PRQ35309">
    <property type="protein sequence ID" value="PRQ35309"/>
    <property type="gene ID" value="RchiOBHm_Chr5g0078581"/>
</dbReference>
<organism evidence="1 2">
    <name type="scientific">Rosa chinensis</name>
    <name type="common">China rose</name>
    <dbReference type="NCBI Taxonomy" id="74649"/>
    <lineage>
        <taxon>Eukaryota</taxon>
        <taxon>Viridiplantae</taxon>
        <taxon>Streptophyta</taxon>
        <taxon>Embryophyta</taxon>
        <taxon>Tracheophyta</taxon>
        <taxon>Spermatophyta</taxon>
        <taxon>Magnoliopsida</taxon>
        <taxon>eudicotyledons</taxon>
        <taxon>Gunneridae</taxon>
        <taxon>Pentapetalae</taxon>
        <taxon>rosids</taxon>
        <taxon>fabids</taxon>
        <taxon>Rosales</taxon>
        <taxon>Rosaceae</taxon>
        <taxon>Rosoideae</taxon>
        <taxon>Rosoideae incertae sedis</taxon>
        <taxon>Rosa</taxon>
    </lineage>
</organism>
<comment type="caution">
    <text evidence="1">The sequence shown here is derived from an EMBL/GenBank/DDBJ whole genome shotgun (WGS) entry which is preliminary data.</text>
</comment>
<name>A0A2P6QMB0_ROSCH</name>
<reference evidence="1 2" key="1">
    <citation type="journal article" date="2018" name="Nat. Genet.">
        <title>The Rosa genome provides new insights in the design of modern roses.</title>
        <authorList>
            <person name="Bendahmane M."/>
        </authorList>
    </citation>
    <scope>NUCLEOTIDE SEQUENCE [LARGE SCALE GENOMIC DNA]</scope>
    <source>
        <strain evidence="2">cv. Old Blush</strain>
    </source>
</reference>
<evidence type="ECO:0008006" key="3">
    <source>
        <dbReference type="Google" id="ProtNLM"/>
    </source>
</evidence>
<dbReference type="AlphaFoldDB" id="A0A2P6QMB0"/>
<sequence length="96" mass="10517">MGILCLVPKKPFYSTATTTGTEPGSEGKQLVFNDSGKFYILRVNGGRFNFTAEERLARDYYLWSTLNFDGFPPTAVGSSRGAPSPIAKVNLVHIDL</sequence>
<gene>
    <name evidence="1" type="ORF">RchiOBHm_Chr5g0078581</name>
</gene>
<proteinExistence type="predicted"/>
<protein>
    <recommendedName>
        <fullName evidence="3">Non-specific serine/threonine protein kinase</fullName>
    </recommendedName>
</protein>
<dbReference type="Proteomes" id="UP000238479">
    <property type="component" value="Chromosome 5"/>
</dbReference>
<keyword evidence="2" id="KW-1185">Reference proteome</keyword>
<dbReference type="EMBL" id="PDCK01000043">
    <property type="protein sequence ID" value="PRQ35309.1"/>
    <property type="molecule type" value="Genomic_DNA"/>
</dbReference>
<evidence type="ECO:0000313" key="1">
    <source>
        <dbReference type="EMBL" id="PRQ35309.1"/>
    </source>
</evidence>